<reference evidence="1" key="1">
    <citation type="submission" date="2020-03" db="EMBL/GenBank/DDBJ databases">
        <title>The deep terrestrial virosphere.</title>
        <authorList>
            <person name="Holmfeldt K."/>
            <person name="Nilsson E."/>
            <person name="Simone D."/>
            <person name="Lopez-Fernandez M."/>
            <person name="Wu X."/>
            <person name="de Brujin I."/>
            <person name="Lundin D."/>
            <person name="Andersson A."/>
            <person name="Bertilsson S."/>
            <person name="Dopson M."/>
        </authorList>
    </citation>
    <scope>NUCLEOTIDE SEQUENCE</scope>
    <source>
        <strain evidence="1">TM448A00919</strain>
        <strain evidence="2">TM448B01113</strain>
    </source>
</reference>
<gene>
    <name evidence="1" type="ORF">TM448A00919_0020</name>
    <name evidence="2" type="ORF">TM448B01113_0018</name>
</gene>
<protein>
    <submittedName>
        <fullName evidence="1">Uncharacterized protein</fullName>
    </submittedName>
</protein>
<dbReference type="EMBL" id="MT144081">
    <property type="protein sequence ID" value="QJA48360.1"/>
    <property type="molecule type" value="Genomic_DNA"/>
</dbReference>
<organism evidence="1">
    <name type="scientific">viral metagenome</name>
    <dbReference type="NCBI Taxonomy" id="1070528"/>
    <lineage>
        <taxon>unclassified sequences</taxon>
        <taxon>metagenomes</taxon>
        <taxon>organismal metagenomes</taxon>
    </lineage>
</organism>
<evidence type="ECO:0000313" key="1">
    <source>
        <dbReference type="EMBL" id="QJA48360.1"/>
    </source>
</evidence>
<dbReference type="AlphaFoldDB" id="A0A6H1ZMD2"/>
<evidence type="ECO:0000313" key="2">
    <source>
        <dbReference type="EMBL" id="QJH97902.1"/>
    </source>
</evidence>
<sequence>MKMETEKEAQSIYDFMVESSPDVMMMFEDAIKKGMPEHYVVAQFIKSDIPDDIKAEIIIAIKWKYKQTD</sequence>
<accession>A0A6H1ZMD2</accession>
<name>A0A6H1ZMD2_9ZZZZ</name>
<dbReference type="EMBL" id="MT144706">
    <property type="protein sequence ID" value="QJH97902.1"/>
    <property type="molecule type" value="Genomic_DNA"/>
</dbReference>
<proteinExistence type="predicted"/>